<reference evidence="1 2" key="1">
    <citation type="journal article" date="2011" name="J. Bacteriol.">
        <title>Whole genome sequence of the rifamycin B-producing strain Amycolatopsis mediterranei S699.</title>
        <authorList>
            <person name="Verma M."/>
            <person name="Kaur J."/>
            <person name="Kumar M."/>
            <person name="Kumari K."/>
            <person name="Saxena A."/>
            <person name="Anand S."/>
            <person name="Nigam A."/>
            <person name="Ravi V."/>
            <person name="Raghuvanshi S."/>
            <person name="Khurana P."/>
            <person name="Tyagi A.K."/>
            <person name="Khurana J.P."/>
            <person name="Lal R."/>
        </authorList>
    </citation>
    <scope>NUCLEOTIDE SEQUENCE [LARGE SCALE GENOMIC DNA]</scope>
    <source>
        <strain evidence="1 2">S699</strain>
    </source>
</reference>
<proteinExistence type="predicted"/>
<dbReference type="RefSeq" id="WP_014467292.1">
    <property type="nucleotide sequence ID" value="NC_017186.1"/>
</dbReference>
<gene>
    <name evidence="1" type="ordered locus">RAM_28465</name>
</gene>
<dbReference type="KEGG" id="amn:RAM_28465"/>
<evidence type="ECO:0000313" key="2">
    <source>
        <dbReference type="Proteomes" id="UP000006138"/>
    </source>
</evidence>
<protein>
    <submittedName>
        <fullName evidence="1">Uncharacterized protein</fullName>
    </submittedName>
</protein>
<name>A0A9R0P0V3_AMYMS</name>
<dbReference type="GeneID" id="92877134"/>
<sequence length="57" mass="6436">MIPVHHVEDLERRQRLHHLLGLLASQQRDVVVLRGMFGLSAHDRPRCSGSPARARCG</sequence>
<organism evidence="1 2">
    <name type="scientific">Amycolatopsis mediterranei (strain S699)</name>
    <name type="common">Nocardia mediterranei</name>
    <dbReference type="NCBI Taxonomy" id="713604"/>
    <lineage>
        <taxon>Bacteria</taxon>
        <taxon>Bacillati</taxon>
        <taxon>Actinomycetota</taxon>
        <taxon>Actinomycetes</taxon>
        <taxon>Pseudonocardiales</taxon>
        <taxon>Pseudonocardiaceae</taxon>
        <taxon>Amycolatopsis</taxon>
    </lineage>
</organism>
<dbReference type="Proteomes" id="UP000006138">
    <property type="component" value="Chromosome"/>
</dbReference>
<keyword evidence="2" id="KW-1185">Reference proteome</keyword>
<dbReference type="AlphaFoldDB" id="A0A9R0P0V3"/>
<evidence type="ECO:0000313" key="1">
    <source>
        <dbReference type="EMBL" id="AEK44170.1"/>
    </source>
</evidence>
<accession>A0A9R0P0V3</accession>
<dbReference type="EMBL" id="CP002896">
    <property type="protein sequence ID" value="AEK44170.1"/>
    <property type="molecule type" value="Genomic_DNA"/>
</dbReference>